<evidence type="ECO:0000313" key="1">
    <source>
        <dbReference type="EMBL" id="GLR13966.1"/>
    </source>
</evidence>
<protein>
    <recommendedName>
        <fullName evidence="3">Secreted protein</fullName>
    </recommendedName>
</protein>
<sequence length="73" mass="7980">MWLRADMDISVLMGAYLGLACQLHARPCKGKALAEGVGRCRVHLPENRTARLARVLVCRQGVAGDTQLRLHGV</sequence>
<evidence type="ECO:0008006" key="3">
    <source>
        <dbReference type="Google" id="ProtNLM"/>
    </source>
</evidence>
<name>A0ABQ5YL37_9NEIS</name>
<comment type="caution">
    <text evidence="1">The sequence shown here is derived from an EMBL/GenBank/DDBJ whole genome shotgun (WGS) entry which is preliminary data.</text>
</comment>
<organism evidence="1 2">
    <name type="scientific">Chitinimonas prasina</name>
    <dbReference type="NCBI Taxonomy" id="1434937"/>
    <lineage>
        <taxon>Bacteria</taxon>
        <taxon>Pseudomonadati</taxon>
        <taxon>Pseudomonadota</taxon>
        <taxon>Betaproteobacteria</taxon>
        <taxon>Neisseriales</taxon>
        <taxon>Chitinibacteraceae</taxon>
        <taxon>Chitinimonas</taxon>
    </lineage>
</organism>
<keyword evidence="2" id="KW-1185">Reference proteome</keyword>
<proteinExistence type="predicted"/>
<dbReference type="Proteomes" id="UP001156706">
    <property type="component" value="Unassembled WGS sequence"/>
</dbReference>
<accession>A0ABQ5YL37</accession>
<dbReference type="EMBL" id="BSOG01000003">
    <property type="protein sequence ID" value="GLR13966.1"/>
    <property type="molecule type" value="Genomic_DNA"/>
</dbReference>
<evidence type="ECO:0000313" key="2">
    <source>
        <dbReference type="Proteomes" id="UP001156706"/>
    </source>
</evidence>
<reference evidence="2" key="1">
    <citation type="journal article" date="2019" name="Int. J. Syst. Evol. Microbiol.">
        <title>The Global Catalogue of Microorganisms (GCM) 10K type strain sequencing project: providing services to taxonomists for standard genome sequencing and annotation.</title>
        <authorList>
            <consortium name="The Broad Institute Genomics Platform"/>
            <consortium name="The Broad Institute Genome Sequencing Center for Infectious Disease"/>
            <person name="Wu L."/>
            <person name="Ma J."/>
        </authorList>
    </citation>
    <scope>NUCLEOTIDE SEQUENCE [LARGE SCALE GENOMIC DNA]</scope>
    <source>
        <strain evidence="2">NBRC 110044</strain>
    </source>
</reference>
<gene>
    <name evidence="1" type="ORF">GCM10007907_27560</name>
</gene>
<dbReference type="PROSITE" id="PS51257">
    <property type="entry name" value="PROKAR_LIPOPROTEIN"/>
    <property type="match status" value="1"/>
</dbReference>